<feature type="domain" description="Calcineurin-like phosphoesterase" evidence="1">
    <location>
        <begin position="16"/>
        <end position="249"/>
    </location>
</feature>
<comment type="caution">
    <text evidence="2">The sequence shown here is derived from an EMBL/GenBank/DDBJ whole genome shotgun (WGS) entry which is preliminary data.</text>
</comment>
<name>A0ABT7PMR1_9BACT</name>
<organism evidence="2 3">
    <name type="scientific">Roseiconus lacunae</name>
    <dbReference type="NCBI Taxonomy" id="2605694"/>
    <lineage>
        <taxon>Bacteria</taxon>
        <taxon>Pseudomonadati</taxon>
        <taxon>Planctomycetota</taxon>
        <taxon>Planctomycetia</taxon>
        <taxon>Pirellulales</taxon>
        <taxon>Pirellulaceae</taxon>
        <taxon>Roseiconus</taxon>
    </lineage>
</organism>
<dbReference type="InterPro" id="IPR004843">
    <property type="entry name" value="Calcineurin-like_PHP"/>
</dbReference>
<dbReference type="SUPFAM" id="SSF56300">
    <property type="entry name" value="Metallo-dependent phosphatases"/>
    <property type="match status" value="1"/>
</dbReference>
<evidence type="ECO:0000313" key="3">
    <source>
        <dbReference type="Proteomes" id="UP001239462"/>
    </source>
</evidence>
<evidence type="ECO:0000259" key="1">
    <source>
        <dbReference type="Pfam" id="PF00149"/>
    </source>
</evidence>
<dbReference type="Gene3D" id="3.60.21.10">
    <property type="match status" value="1"/>
</dbReference>
<sequence>MPTLARPVESRGGLVRLAWSSDIHLNHATLRAWDQWVAGHPVGDLRGLLVTGDLSEAEDVFFQLGRIAETFPLPIYFVLGNHDFYGSSIGAVRRVVTSMSRNQPRLVYLTDSAPIELSAGHFLVGEDGWGDGTVGDYVGSPVRLNDFALIEDFAAQQPGEWLDRLMQLGRESAERLGSKLGGLPGNASVVHVATHVPPFRESCWYNGQTTDDNWAPFFVCGQLGEVLLDYARAHPAVELQVYCGHTHSPGVAKMLGNLTVHTAGAVYGEPKVERLLELGSA</sequence>
<dbReference type="Proteomes" id="UP001239462">
    <property type="component" value="Unassembled WGS sequence"/>
</dbReference>
<dbReference type="EMBL" id="JASZZN010000016">
    <property type="protein sequence ID" value="MDM4017784.1"/>
    <property type="molecule type" value="Genomic_DNA"/>
</dbReference>
<dbReference type="Pfam" id="PF00149">
    <property type="entry name" value="Metallophos"/>
    <property type="match status" value="1"/>
</dbReference>
<keyword evidence="3" id="KW-1185">Reference proteome</keyword>
<evidence type="ECO:0000313" key="2">
    <source>
        <dbReference type="EMBL" id="MDM4017784.1"/>
    </source>
</evidence>
<proteinExistence type="predicted"/>
<dbReference type="InterPro" id="IPR029052">
    <property type="entry name" value="Metallo-depent_PP-like"/>
</dbReference>
<reference evidence="2 3" key="1">
    <citation type="submission" date="2023-06" db="EMBL/GenBank/DDBJ databases">
        <title>Roseiconus lacunae JC819 isolated from Gulf of Mannar region, Tamil Nadu.</title>
        <authorList>
            <person name="Pk S."/>
            <person name="Ch S."/>
            <person name="Ch V.R."/>
        </authorList>
    </citation>
    <scope>NUCLEOTIDE SEQUENCE [LARGE SCALE GENOMIC DNA]</scope>
    <source>
        <strain evidence="2 3">JC819</strain>
    </source>
</reference>
<gene>
    <name evidence="2" type="ORF">QTN89_20215</name>
</gene>
<protein>
    <submittedName>
        <fullName evidence="2">Metallophosphoesterase</fullName>
    </submittedName>
</protein>
<dbReference type="RefSeq" id="WP_289165332.1">
    <property type="nucleotide sequence ID" value="NZ_JASZZN010000016.1"/>
</dbReference>
<accession>A0ABT7PMR1</accession>